<dbReference type="OrthoDB" id="544350at2759"/>
<keyword evidence="2" id="KW-1185">Reference proteome</keyword>
<comment type="caution">
    <text evidence="1">The sequence shown here is derived from an EMBL/GenBank/DDBJ whole genome shotgun (WGS) entry which is preliminary data.</text>
</comment>
<evidence type="ECO:0000313" key="1">
    <source>
        <dbReference type="EMBL" id="RHZ63029.1"/>
    </source>
</evidence>
<accession>A0A397HJ59</accession>
<gene>
    <name evidence="1" type="ORF">Glove_333g3</name>
</gene>
<dbReference type="AlphaFoldDB" id="A0A397HJ59"/>
<reference evidence="1 2" key="1">
    <citation type="submission" date="2018-08" db="EMBL/GenBank/DDBJ databases">
        <title>Genome and evolution of the arbuscular mycorrhizal fungus Diversispora epigaea (formerly Glomus versiforme) and its bacterial endosymbionts.</title>
        <authorList>
            <person name="Sun X."/>
            <person name="Fei Z."/>
            <person name="Harrison M."/>
        </authorList>
    </citation>
    <scope>NUCLEOTIDE SEQUENCE [LARGE SCALE GENOMIC DNA]</scope>
    <source>
        <strain evidence="1 2">IT104</strain>
    </source>
</reference>
<evidence type="ECO:0000313" key="2">
    <source>
        <dbReference type="Proteomes" id="UP000266861"/>
    </source>
</evidence>
<proteinExistence type="predicted"/>
<organism evidence="1 2">
    <name type="scientific">Diversispora epigaea</name>
    <dbReference type="NCBI Taxonomy" id="1348612"/>
    <lineage>
        <taxon>Eukaryota</taxon>
        <taxon>Fungi</taxon>
        <taxon>Fungi incertae sedis</taxon>
        <taxon>Mucoromycota</taxon>
        <taxon>Glomeromycotina</taxon>
        <taxon>Glomeromycetes</taxon>
        <taxon>Diversisporales</taxon>
        <taxon>Diversisporaceae</taxon>
        <taxon>Diversispora</taxon>
    </lineage>
</organism>
<dbReference type="Proteomes" id="UP000266861">
    <property type="component" value="Unassembled WGS sequence"/>
</dbReference>
<sequence>MHPVILYIYKTIYIQQQQQLEVKEKGEQDYLVCHHLYSSLRYSNNSRPPVTAIWQFFRTLVTRVIEWIPYDRFHDIKQIAKGGTIYYAKWVYGQISEDFLNEMAIHLRTSRAESLPVLFYGITKVPKTHEYMIKVEVIAILIRLSKLITEKIRNHQNNTISGVLPYITPEVLSVGEYTKAVDDYRKNNNDDNEITINNNDNNEITIQIKEAENFSKN</sequence>
<dbReference type="EMBL" id="PQFF01000304">
    <property type="protein sequence ID" value="RHZ63029.1"/>
    <property type="molecule type" value="Genomic_DNA"/>
</dbReference>
<name>A0A397HJ59_9GLOM</name>
<protein>
    <submittedName>
        <fullName evidence="1">Uncharacterized protein</fullName>
    </submittedName>
</protein>